<dbReference type="AlphaFoldDB" id="A0A100WSJ4"/>
<dbReference type="Proteomes" id="UP000069705">
    <property type="component" value="Unassembled WGS sequence"/>
</dbReference>
<gene>
    <name evidence="1" type="ORF">RMCFA_3622</name>
</gene>
<reference evidence="2" key="2">
    <citation type="submission" date="2016-02" db="EMBL/GenBank/DDBJ databases">
        <title>Draft genome sequence of five rapidly growing Mycobacterium species.</title>
        <authorList>
            <person name="Katahira K."/>
            <person name="Gotou Y."/>
            <person name="Iida K."/>
            <person name="Ogura Y."/>
            <person name="Hayashi T."/>
        </authorList>
    </citation>
    <scope>NUCLEOTIDE SEQUENCE [LARGE SCALE GENOMIC DNA]</scope>
    <source>
        <strain evidence="2">JCM6368</strain>
    </source>
</reference>
<dbReference type="EMBL" id="BCSZ01000033">
    <property type="protein sequence ID" value="GAT03510.1"/>
    <property type="molecule type" value="Genomic_DNA"/>
</dbReference>
<name>A0A100WSJ4_MYCFO</name>
<proteinExistence type="predicted"/>
<protein>
    <submittedName>
        <fullName evidence="1">Tat pathway signal sequence domain protein</fullName>
    </submittedName>
</protein>
<sequence>MHPRFPGALQSNPDFVTAPGSAVPQCTRCGELVWDTERHNRSRHPVAGVWRYHATTSDNTEVLVRYHDGRWQGWLPSPVGRWNDDAAIPAWPGTFTPCGGYASGGVLPPGPPPFPDPYCGYTMSPSVVRELGRGIVARINASAAVQHQSVERRDEGHQAALVVAVQAAMFDELDRQHEAGEIDGAGYWNREEWGAIDGEPRWTKIAEAAVAAVTSHMRGTTTEIVTRLGGRTIEITNRDEDH</sequence>
<dbReference type="RefSeq" id="WP_061264190.1">
    <property type="nucleotide sequence ID" value="NZ_BCSZ01000033.1"/>
</dbReference>
<accession>A0A100WSJ4</accession>
<reference evidence="1 2" key="1">
    <citation type="journal article" date="2016" name="Genome Announc.">
        <title>Draft Genome Sequences of Five Rapidly Growing Mycobacterium Species, M. thermoresistibile, M. fortuitum subsp. acetamidolyticum, M. canariasense, M. brisbanense, and M. novocastrense.</title>
        <authorList>
            <person name="Katahira K."/>
            <person name="Ogura Y."/>
            <person name="Gotoh Y."/>
            <person name="Hayashi T."/>
        </authorList>
    </citation>
    <scope>NUCLEOTIDE SEQUENCE [LARGE SCALE GENOMIC DNA]</scope>
    <source>
        <strain evidence="1 2">JCM6368</strain>
    </source>
</reference>
<evidence type="ECO:0000313" key="2">
    <source>
        <dbReference type="Proteomes" id="UP000069705"/>
    </source>
</evidence>
<evidence type="ECO:0000313" key="1">
    <source>
        <dbReference type="EMBL" id="GAT03510.1"/>
    </source>
</evidence>
<organism evidence="1 2">
    <name type="scientific">Mycolicibacterium fortuitum subsp. acetamidolyticum</name>
    <dbReference type="NCBI Taxonomy" id="144550"/>
    <lineage>
        <taxon>Bacteria</taxon>
        <taxon>Bacillati</taxon>
        <taxon>Actinomycetota</taxon>
        <taxon>Actinomycetes</taxon>
        <taxon>Mycobacteriales</taxon>
        <taxon>Mycobacteriaceae</taxon>
        <taxon>Mycolicibacterium</taxon>
    </lineage>
</organism>
<comment type="caution">
    <text evidence="1">The sequence shown here is derived from an EMBL/GenBank/DDBJ whole genome shotgun (WGS) entry which is preliminary data.</text>
</comment>